<reference evidence="2 5" key="2">
    <citation type="submission" date="2020-02" db="EMBL/GenBank/DDBJ databases">
        <title>Whole genome shot-gun sequencing of clinical Carbapenem resistant A. baumannii.</title>
        <authorList>
            <person name="Veeraraghavan B."/>
            <person name="Mathur P."/>
            <person name="Vijayakumar S."/>
            <person name="Vasudevan K."/>
            <person name="Lincy M."/>
            <person name="Kirubananthan A."/>
        </authorList>
    </citation>
    <scope>NUCLEOTIDE SEQUENCE [LARGE SCALE GENOMIC DNA]</scope>
    <source>
        <strain evidence="2 5">SP816</strain>
    </source>
</reference>
<dbReference type="SUPFAM" id="SSF52309">
    <property type="entry name" value="N-(deoxy)ribosyltransferase-like"/>
    <property type="match status" value="1"/>
</dbReference>
<evidence type="ECO:0000313" key="2">
    <source>
        <dbReference type="EMBL" id="NDW41640.1"/>
    </source>
</evidence>
<dbReference type="RefSeq" id="WP_000794399.1">
    <property type="nucleotide sequence ID" value="NZ_AP031581.1"/>
</dbReference>
<dbReference type="SUPFAM" id="SSF53613">
    <property type="entry name" value="Ribokinase-like"/>
    <property type="match status" value="1"/>
</dbReference>
<accession>A0A7X5RQ53</accession>
<feature type="domain" description="Carbohydrate kinase PfkB" evidence="1">
    <location>
        <begin position="150"/>
        <end position="252"/>
    </location>
</feature>
<dbReference type="Gene3D" id="3.40.1190.20">
    <property type="match status" value="1"/>
</dbReference>
<evidence type="ECO:0000313" key="3">
    <source>
        <dbReference type="EMBL" id="PQH52135.1"/>
    </source>
</evidence>
<dbReference type="EMBL" id="PUDN01000052">
    <property type="protein sequence ID" value="PQH52135.1"/>
    <property type="molecule type" value="Genomic_DNA"/>
</dbReference>
<dbReference type="InterPro" id="IPR011611">
    <property type="entry name" value="PfkB_dom"/>
</dbReference>
<dbReference type="EMBL" id="JAAGTY010000010">
    <property type="protein sequence ID" value="NDW41640.1"/>
    <property type="molecule type" value="Genomic_DNA"/>
</dbReference>
<dbReference type="Pfam" id="PF00294">
    <property type="entry name" value="PfkB"/>
    <property type="match status" value="1"/>
</dbReference>
<proteinExistence type="predicted"/>
<dbReference type="InterPro" id="IPR007710">
    <property type="entry name" value="Nucleoside_deoxyribTrfase"/>
</dbReference>
<name>A0A7X5RQ53_ACIBA</name>
<dbReference type="Proteomes" id="UP000470018">
    <property type="component" value="Unassembled WGS sequence"/>
</dbReference>
<protein>
    <recommendedName>
        <fullName evidence="1">Carbohydrate kinase PfkB domain-containing protein</fullName>
    </recommendedName>
</protein>
<dbReference type="AlphaFoldDB" id="A0A7X5RQ53"/>
<organism evidence="2 5">
    <name type="scientific">Acinetobacter baumannii</name>
    <dbReference type="NCBI Taxonomy" id="470"/>
    <lineage>
        <taxon>Bacteria</taxon>
        <taxon>Pseudomonadati</taxon>
        <taxon>Pseudomonadota</taxon>
        <taxon>Gammaproteobacteria</taxon>
        <taxon>Moraxellales</taxon>
        <taxon>Moraxellaceae</taxon>
        <taxon>Acinetobacter</taxon>
        <taxon>Acinetobacter calcoaceticus/baumannii complex</taxon>
    </lineage>
</organism>
<gene>
    <name evidence="3" type="ORF">C5U34_12120</name>
    <name evidence="2" type="ORF">G3N53_11225</name>
</gene>
<dbReference type="Proteomes" id="UP000239276">
    <property type="component" value="Unassembled WGS sequence"/>
</dbReference>
<dbReference type="Gene3D" id="3.40.50.450">
    <property type="match status" value="1"/>
</dbReference>
<evidence type="ECO:0000259" key="1">
    <source>
        <dbReference type="Pfam" id="PF00294"/>
    </source>
</evidence>
<evidence type="ECO:0000313" key="5">
    <source>
        <dbReference type="Proteomes" id="UP000470018"/>
    </source>
</evidence>
<comment type="caution">
    <text evidence="2">The sequence shown here is derived from an EMBL/GenBank/DDBJ whole genome shotgun (WGS) entry which is preliminary data.</text>
</comment>
<dbReference type="InterPro" id="IPR029056">
    <property type="entry name" value="Ribokinase-like"/>
</dbReference>
<dbReference type="GO" id="GO:0003824">
    <property type="term" value="F:catalytic activity"/>
    <property type="evidence" value="ECO:0007669"/>
    <property type="project" value="UniProtKB-ARBA"/>
</dbReference>
<dbReference type="Pfam" id="PF05014">
    <property type="entry name" value="Nuc_deoxyrib_tr"/>
    <property type="match status" value="1"/>
</dbReference>
<reference evidence="3 4" key="1">
    <citation type="journal article" date="2018" name="J. Antimicrob. Chemother.">
        <title>Phylogenomics of colistin-susceptible and resistant XDR Acinetobacter baumannii.</title>
        <authorList>
            <person name="Mustapha M."/>
            <person name="Li B."/>
            <person name="Pacey M.P."/>
            <person name="Mettus R.T."/>
            <person name="McElheny C.L."/>
            <person name="Ernst R.K."/>
            <person name="Cooper V.S."/>
            <person name="Doi Y."/>
        </authorList>
    </citation>
    <scope>NUCLEOTIDE SEQUENCE [LARGE SCALE GENOMIC DNA]</scope>
    <source>
        <strain evidence="3 4">R20</strain>
    </source>
</reference>
<evidence type="ECO:0000313" key="4">
    <source>
        <dbReference type="Proteomes" id="UP000239276"/>
    </source>
</evidence>
<sequence length="399" mass="44620">MKNNITVVGGLYREISPKSDFFLGSGGRAALFLAEQNIDVKFITCATTLACKSFQASKRGFISSNSQIEIINQETESDISFEYSSYLFDPLIIGYEGFYEREVNLDNCLYFGMLNANIKIKATNKVVYDPQNTSQPKKFNETGSDAGELAIVLNEHEAKAMVGSLETSDLIRKVKEVNGADIVVLKRGPYGAQVLVNDEISDVPLFLSNKFNKIGSGDIFSACFAFSWIIENLDPIEAALKASKAVSVYVETQKYENLSIILDRTFIELDQQNIARKIYLAGPFFSISELWLVEKIKAIFELYNIEVFSPYHAVGVSNNSYQIAQADLQGLENADTIFAISNNFDPGTIFEIGYARALKKNVFMYLNYAAKKDLTMFEGTGCVISDDIDFLIYRAIWNK</sequence>